<gene>
    <name evidence="2" type="ORF">SKAU_G00215280</name>
</gene>
<evidence type="ECO:0000313" key="3">
    <source>
        <dbReference type="Proteomes" id="UP001152622"/>
    </source>
</evidence>
<feature type="compositionally biased region" description="Basic residues" evidence="1">
    <location>
        <begin position="63"/>
        <end position="73"/>
    </location>
</feature>
<feature type="region of interest" description="Disordered" evidence="1">
    <location>
        <begin position="50"/>
        <end position="73"/>
    </location>
</feature>
<accession>A0A9Q1FAA4</accession>
<proteinExistence type="predicted"/>
<protein>
    <submittedName>
        <fullName evidence="2">Uncharacterized protein</fullName>
    </submittedName>
</protein>
<keyword evidence="3" id="KW-1185">Reference proteome</keyword>
<feature type="compositionally biased region" description="Basic and acidic residues" evidence="1">
    <location>
        <begin position="50"/>
        <end position="62"/>
    </location>
</feature>
<dbReference type="AlphaFoldDB" id="A0A9Q1FAA4"/>
<organism evidence="2 3">
    <name type="scientific">Synaphobranchus kaupii</name>
    <name type="common">Kaup's arrowtooth eel</name>
    <dbReference type="NCBI Taxonomy" id="118154"/>
    <lineage>
        <taxon>Eukaryota</taxon>
        <taxon>Metazoa</taxon>
        <taxon>Chordata</taxon>
        <taxon>Craniata</taxon>
        <taxon>Vertebrata</taxon>
        <taxon>Euteleostomi</taxon>
        <taxon>Actinopterygii</taxon>
        <taxon>Neopterygii</taxon>
        <taxon>Teleostei</taxon>
        <taxon>Anguilliformes</taxon>
        <taxon>Synaphobranchidae</taxon>
        <taxon>Synaphobranchus</taxon>
    </lineage>
</organism>
<dbReference type="EMBL" id="JAINUF010000007">
    <property type="protein sequence ID" value="KAJ8353961.1"/>
    <property type="molecule type" value="Genomic_DNA"/>
</dbReference>
<evidence type="ECO:0000256" key="1">
    <source>
        <dbReference type="SAM" id="MobiDB-lite"/>
    </source>
</evidence>
<reference evidence="2" key="1">
    <citation type="journal article" date="2023" name="Science">
        <title>Genome structures resolve the early diversification of teleost fishes.</title>
        <authorList>
            <person name="Parey E."/>
            <person name="Louis A."/>
            <person name="Montfort J."/>
            <person name="Bouchez O."/>
            <person name="Roques C."/>
            <person name="Iampietro C."/>
            <person name="Lluch J."/>
            <person name="Castinel A."/>
            <person name="Donnadieu C."/>
            <person name="Desvignes T."/>
            <person name="Floi Bucao C."/>
            <person name="Jouanno E."/>
            <person name="Wen M."/>
            <person name="Mejri S."/>
            <person name="Dirks R."/>
            <person name="Jansen H."/>
            <person name="Henkel C."/>
            <person name="Chen W.J."/>
            <person name="Zahm M."/>
            <person name="Cabau C."/>
            <person name="Klopp C."/>
            <person name="Thompson A.W."/>
            <person name="Robinson-Rechavi M."/>
            <person name="Braasch I."/>
            <person name="Lecointre G."/>
            <person name="Bobe J."/>
            <person name="Postlethwait J.H."/>
            <person name="Berthelot C."/>
            <person name="Roest Crollius H."/>
            <person name="Guiguen Y."/>
        </authorList>
    </citation>
    <scope>NUCLEOTIDE SEQUENCE</scope>
    <source>
        <strain evidence="2">WJC10195</strain>
    </source>
</reference>
<dbReference type="Proteomes" id="UP001152622">
    <property type="component" value="Chromosome 7"/>
</dbReference>
<sequence length="73" mass="8317">MSAGSATVMWGSIGGHRRWFLLIHLSQSDVGLVCRGYISGHLRECLRKEGMNRSDKRNDPKRTVFKSKLKSRL</sequence>
<evidence type="ECO:0000313" key="2">
    <source>
        <dbReference type="EMBL" id="KAJ8353961.1"/>
    </source>
</evidence>
<comment type="caution">
    <text evidence="2">The sequence shown here is derived from an EMBL/GenBank/DDBJ whole genome shotgun (WGS) entry which is preliminary data.</text>
</comment>
<name>A0A9Q1FAA4_SYNKA</name>